<gene>
    <name evidence="2" type="ORF">COV04_01905</name>
</gene>
<reference evidence="2 3" key="1">
    <citation type="submission" date="2017-09" db="EMBL/GenBank/DDBJ databases">
        <title>Depth-based differentiation of microbial function through sediment-hosted aquifers and enrichment of novel symbionts in the deep terrestrial subsurface.</title>
        <authorList>
            <person name="Probst A.J."/>
            <person name="Ladd B."/>
            <person name="Jarett J.K."/>
            <person name="Geller-Mcgrath D.E."/>
            <person name="Sieber C.M."/>
            <person name="Emerson J.B."/>
            <person name="Anantharaman K."/>
            <person name="Thomas B.C."/>
            <person name="Malmstrom R."/>
            <person name="Stieglmeier M."/>
            <person name="Klingl A."/>
            <person name="Woyke T."/>
            <person name="Ryan C.M."/>
            <person name="Banfield J.F."/>
        </authorList>
    </citation>
    <scope>NUCLEOTIDE SEQUENCE [LARGE SCALE GENOMIC DNA]</scope>
    <source>
        <strain evidence="2">CG10_big_fil_rev_8_21_14_0_10_48_11</strain>
    </source>
</reference>
<dbReference type="InterPro" id="IPR011379">
    <property type="entry name" value="MazG-related_GP37"/>
</dbReference>
<proteinExistence type="predicted"/>
<accession>A0A2M8LEV5</accession>
<dbReference type="AlphaFoldDB" id="A0A2M8LEV5"/>
<name>A0A2M8LEV5_9BACT</name>
<dbReference type="InterPro" id="IPR004518">
    <property type="entry name" value="MazG-like_dom"/>
</dbReference>
<dbReference type="CDD" id="cd11541">
    <property type="entry name" value="NTP-PPase_u4"/>
    <property type="match status" value="1"/>
</dbReference>
<evidence type="ECO:0000313" key="2">
    <source>
        <dbReference type="EMBL" id="PJE75981.1"/>
    </source>
</evidence>
<feature type="domain" description="NTP pyrophosphohydrolase MazG-like" evidence="1">
    <location>
        <begin position="29"/>
        <end position="96"/>
    </location>
</feature>
<dbReference type="EMBL" id="PFET01000007">
    <property type="protein sequence ID" value="PJE75981.1"/>
    <property type="molecule type" value="Genomic_DNA"/>
</dbReference>
<evidence type="ECO:0000313" key="3">
    <source>
        <dbReference type="Proteomes" id="UP000231152"/>
    </source>
</evidence>
<dbReference type="PIRSF" id="PIRSF006639">
    <property type="entry name" value="UCP006639_pph"/>
    <property type="match status" value="1"/>
</dbReference>
<dbReference type="Proteomes" id="UP000231152">
    <property type="component" value="Unassembled WGS sequence"/>
</dbReference>
<comment type="caution">
    <text evidence="2">The sequence shown here is derived from an EMBL/GenBank/DDBJ whole genome shotgun (WGS) entry which is preliminary data.</text>
</comment>
<protein>
    <recommendedName>
        <fullName evidence="1">NTP pyrophosphohydrolase MazG-like domain-containing protein</fullName>
    </recommendedName>
</protein>
<dbReference type="SUPFAM" id="SSF101386">
    <property type="entry name" value="all-alpha NTP pyrophosphatases"/>
    <property type="match status" value="1"/>
</dbReference>
<organism evidence="2 3">
    <name type="scientific">Candidatus Uhrbacteria bacterium CG10_big_fil_rev_8_21_14_0_10_48_11</name>
    <dbReference type="NCBI Taxonomy" id="1975037"/>
    <lineage>
        <taxon>Bacteria</taxon>
        <taxon>Candidatus Uhriibacteriota</taxon>
    </lineage>
</organism>
<sequence length="109" mass="11829">MTFSEYQKESRATAIYPPCGKAYVYPVLGLASEAGEVVQVVKKIIRDQNGEVDDGGKRKLSGELGDVLWYVAQVATEFDLNLDEIASANMTKLNSRMARGVIGGSGDNR</sequence>
<evidence type="ECO:0000259" key="1">
    <source>
        <dbReference type="Pfam" id="PF03819"/>
    </source>
</evidence>
<dbReference type="Gene3D" id="1.10.287.1080">
    <property type="entry name" value="MazG-like"/>
    <property type="match status" value="1"/>
</dbReference>
<dbReference type="Pfam" id="PF03819">
    <property type="entry name" value="MazG"/>
    <property type="match status" value="1"/>
</dbReference>